<evidence type="ECO:0000313" key="3">
    <source>
        <dbReference type="EMBL" id="KKK97313.1"/>
    </source>
</evidence>
<dbReference type="AlphaFoldDB" id="A0A0F8ZTZ1"/>
<evidence type="ECO:0000256" key="1">
    <source>
        <dbReference type="SAM" id="MobiDB-lite"/>
    </source>
</evidence>
<protein>
    <submittedName>
        <fullName evidence="3">Uncharacterized protein</fullName>
    </submittedName>
</protein>
<keyword evidence="2" id="KW-1133">Transmembrane helix</keyword>
<keyword evidence="2" id="KW-0812">Transmembrane</keyword>
<feature type="non-terminal residue" evidence="3">
    <location>
        <position position="1"/>
    </location>
</feature>
<dbReference type="EMBL" id="LAZR01046104">
    <property type="protein sequence ID" value="KKK97313.1"/>
    <property type="molecule type" value="Genomic_DNA"/>
</dbReference>
<evidence type="ECO:0000256" key="2">
    <source>
        <dbReference type="SAM" id="Phobius"/>
    </source>
</evidence>
<keyword evidence="2" id="KW-0472">Membrane</keyword>
<accession>A0A0F8ZTZ1</accession>
<sequence length="195" mass="21807">YIFLEVIGLWMMAVSFEVKVVGTVASLLTLIVYLSRTDANEIDAAKDREELAKAKEEGDEDQTKADAKSRDQAEFEFKVEQDRLDAAHYREMDAREVESKHAAKLARIEAESGQMTGSNDRVKVGQGGSNDRVKKGQMTGSNSENDPPKVKVKERQERIADLMLDHTKPEIARILGVSLSTVKRDVRDLNNGKLE</sequence>
<feature type="region of interest" description="Disordered" evidence="1">
    <location>
        <begin position="50"/>
        <end position="74"/>
    </location>
</feature>
<gene>
    <name evidence="3" type="ORF">LCGC14_2653970</name>
</gene>
<name>A0A0F8ZTZ1_9ZZZZ</name>
<comment type="caution">
    <text evidence="3">The sequence shown here is derived from an EMBL/GenBank/DDBJ whole genome shotgun (WGS) entry which is preliminary data.</text>
</comment>
<proteinExistence type="predicted"/>
<organism evidence="3">
    <name type="scientific">marine sediment metagenome</name>
    <dbReference type="NCBI Taxonomy" id="412755"/>
    <lineage>
        <taxon>unclassified sequences</taxon>
        <taxon>metagenomes</taxon>
        <taxon>ecological metagenomes</taxon>
    </lineage>
</organism>
<feature type="region of interest" description="Disordered" evidence="1">
    <location>
        <begin position="109"/>
        <end position="153"/>
    </location>
</feature>
<feature type="transmembrane region" description="Helical" evidence="2">
    <location>
        <begin position="6"/>
        <end position="34"/>
    </location>
</feature>
<reference evidence="3" key="1">
    <citation type="journal article" date="2015" name="Nature">
        <title>Complex archaea that bridge the gap between prokaryotes and eukaryotes.</title>
        <authorList>
            <person name="Spang A."/>
            <person name="Saw J.H."/>
            <person name="Jorgensen S.L."/>
            <person name="Zaremba-Niedzwiedzka K."/>
            <person name="Martijn J."/>
            <person name="Lind A.E."/>
            <person name="van Eijk R."/>
            <person name="Schleper C."/>
            <person name="Guy L."/>
            <person name="Ettema T.J."/>
        </authorList>
    </citation>
    <scope>NUCLEOTIDE SEQUENCE</scope>
</reference>